<evidence type="ECO:0000256" key="1">
    <source>
        <dbReference type="SAM" id="SignalP"/>
    </source>
</evidence>
<organism evidence="5">
    <name type="scientific">Anisakis simplex</name>
    <name type="common">Herring worm</name>
    <dbReference type="NCBI Taxonomy" id="6269"/>
    <lineage>
        <taxon>Eukaryota</taxon>
        <taxon>Metazoa</taxon>
        <taxon>Ecdysozoa</taxon>
        <taxon>Nematoda</taxon>
        <taxon>Chromadorea</taxon>
        <taxon>Rhabditida</taxon>
        <taxon>Spirurina</taxon>
        <taxon>Ascaridomorpha</taxon>
        <taxon>Ascaridoidea</taxon>
        <taxon>Anisakidae</taxon>
        <taxon>Anisakis</taxon>
        <taxon>Anisakis simplex complex</taxon>
    </lineage>
</organism>
<dbReference type="WBParaSite" id="ASIM_0000172201-mRNA-1">
    <property type="protein sequence ID" value="ASIM_0000172201-mRNA-1"/>
    <property type="gene ID" value="ASIM_0000172201"/>
</dbReference>
<reference evidence="5 6" key="1">
    <citation type="submission" date="2017-02" db="UniProtKB">
        <authorList>
            <consortium name="WormBaseParasite"/>
        </authorList>
    </citation>
    <scope>IDENTIFICATION</scope>
</reference>
<dbReference type="Proteomes" id="UP000267096">
    <property type="component" value="Unassembled WGS sequence"/>
</dbReference>
<keyword evidence="1" id="KW-0732">Signal</keyword>
<evidence type="ECO:0000313" key="5">
    <source>
        <dbReference type="WBParaSite" id="ASIM_0000172201-mRNA-1"/>
    </source>
</evidence>
<proteinExistence type="predicted"/>
<evidence type="ECO:0000313" key="3">
    <source>
        <dbReference type="EMBL" id="VDK31284.1"/>
    </source>
</evidence>
<dbReference type="AlphaFoldDB" id="A0A0M3J2G4"/>
<keyword evidence="4" id="KW-1185">Reference proteome</keyword>
<feature type="chain" id="PRO_5009787134" evidence="1">
    <location>
        <begin position="21"/>
        <end position="70"/>
    </location>
</feature>
<gene>
    <name evidence="2" type="ORF">ASIM_LOCUS1599</name>
    <name evidence="3" type="ORF">ASIM_LOCUS8301</name>
</gene>
<evidence type="ECO:0000313" key="2">
    <source>
        <dbReference type="EMBL" id="VDK18947.1"/>
    </source>
</evidence>
<sequence>MMFRLLLLVSLVLLVGCATSRTIQREPTAYGSNSARNRYVRLVRYPSTEMFPAQRTFPSAQMFPAYPAYG</sequence>
<evidence type="ECO:0000313" key="6">
    <source>
        <dbReference type="WBParaSite" id="ASIM_0000854901-mRNA-1"/>
    </source>
</evidence>
<protein>
    <submittedName>
        <fullName evidence="5 6">Lipoprotein</fullName>
    </submittedName>
</protein>
<evidence type="ECO:0000313" key="4">
    <source>
        <dbReference type="Proteomes" id="UP000267096"/>
    </source>
</evidence>
<dbReference type="PROSITE" id="PS51257">
    <property type="entry name" value="PROKAR_LIPOPROTEIN"/>
    <property type="match status" value="1"/>
</dbReference>
<reference evidence="2 4" key="2">
    <citation type="submission" date="2018-11" db="EMBL/GenBank/DDBJ databases">
        <authorList>
            <consortium name="Pathogen Informatics"/>
        </authorList>
    </citation>
    <scope>NUCLEOTIDE SEQUENCE [LARGE SCALE GENOMIC DNA]</scope>
</reference>
<name>A0A0M3J2G4_ANISI</name>
<dbReference type="WBParaSite" id="ASIM_0000854901-mRNA-1">
    <property type="protein sequence ID" value="ASIM_0000854901-mRNA-1"/>
    <property type="gene ID" value="ASIM_0000854901"/>
</dbReference>
<dbReference type="EMBL" id="UYRR01001777">
    <property type="protein sequence ID" value="VDK18947.1"/>
    <property type="molecule type" value="Genomic_DNA"/>
</dbReference>
<accession>A0A0M3J2G4</accession>
<feature type="signal peptide" evidence="1">
    <location>
        <begin position="1"/>
        <end position="20"/>
    </location>
</feature>
<dbReference type="EMBL" id="UYRR01022166">
    <property type="protein sequence ID" value="VDK31284.1"/>
    <property type="molecule type" value="Genomic_DNA"/>
</dbReference>